<evidence type="ECO:0000256" key="15">
    <source>
        <dbReference type="PIRSR" id="PIRSR006337-1"/>
    </source>
</evidence>
<dbReference type="PANTHER" id="PTHR43651">
    <property type="entry name" value="1,4-ALPHA-GLUCAN-BRANCHING ENZYME"/>
    <property type="match status" value="1"/>
</dbReference>
<sequence>MDAGAFYLGGDRCQFTVWAPLHKQVAVNIVSPKARLLPMQEAGFGYWQLTADAIAPGTQYFYQLDDQLERPDPASQFQPDGVHGPSQVVDQAAFSWTDNNWSGIPLDELIIYELHTGTFTPEGTFEAIIPRLPDLKALGVNAIELMPIAQFPGSRNWGYDGTYPFAVQNSYGGPEGLKRLVNACHQQGMAIVLDVVYNHFGPEGSYFSDYGPYFTEKYKGVWGGALNFDGAQSHAIRNYFLQNALYWFETYHFDMLRLDATDHIVDLTAKHFLQELAERVAELSQQKGRKFYLAAENDVNDVRILRSIEQGGYGMDAQWNDGFHHCAHTLLTGEQIGYYQDYGRCEQLAKAMKQGFVYSWEYSPFRDRWHGSDSSALPGQQFVVCIQNHDQIGNRMLGDRLTHLVSFDALKLGAAVLLLSPNVPLLFMGEEYGEDAPFLYFVSHTDPNLVEAVRAGRKREFAHFHLEGEYIDPQSEEAFQRSQLRWEMRQEGKHKLLHDLYQQLIQLRRTVPALKKLDKQNLEATTLEDEKLLLLHRWSAESQIFCLMNFNQEPVSCTPKIPTANWKKILDSADETWAGTGAKLPNELVFGQSLIIPASSFALYQT</sequence>
<feature type="active site" description="Proton donor" evidence="15">
    <location>
        <position position="296"/>
    </location>
</feature>
<keyword evidence="6" id="KW-0963">Cytoplasm</keyword>
<dbReference type="Pfam" id="PF00128">
    <property type="entry name" value="Alpha-amylase"/>
    <property type="match status" value="1"/>
</dbReference>
<dbReference type="AlphaFoldDB" id="A0A2T1DT72"/>
<dbReference type="GO" id="GO:0033942">
    <property type="term" value="F:4-alpha-D-(1-&gt;4)-alpha-D-glucanotrehalose trehalohydrolase activity"/>
    <property type="evidence" value="ECO:0007669"/>
    <property type="project" value="UniProtKB-EC"/>
</dbReference>
<evidence type="ECO:0000256" key="6">
    <source>
        <dbReference type="ARBA" id="ARBA00022490"/>
    </source>
</evidence>
<comment type="caution">
    <text evidence="18">The sequence shown here is derived from an EMBL/GenBank/DDBJ whole genome shotgun (WGS) entry which is preliminary data.</text>
</comment>
<evidence type="ECO:0000313" key="19">
    <source>
        <dbReference type="Proteomes" id="UP000239576"/>
    </source>
</evidence>
<dbReference type="PIRSF" id="PIRSF006337">
    <property type="entry name" value="Trehalose_TreZ"/>
    <property type="match status" value="1"/>
</dbReference>
<organism evidence="18 19">
    <name type="scientific">Stenomitos frigidus ULC18</name>
    <dbReference type="NCBI Taxonomy" id="2107698"/>
    <lineage>
        <taxon>Bacteria</taxon>
        <taxon>Bacillati</taxon>
        <taxon>Cyanobacteriota</taxon>
        <taxon>Cyanophyceae</taxon>
        <taxon>Leptolyngbyales</taxon>
        <taxon>Leptolyngbyaceae</taxon>
        <taxon>Stenomitos</taxon>
    </lineage>
</organism>
<keyword evidence="7 14" id="KW-0378">Hydrolase</keyword>
<feature type="domain" description="Glycosyl hydrolase family 13 catalytic" evidence="17">
    <location>
        <begin position="113"/>
        <end position="459"/>
    </location>
</feature>
<evidence type="ECO:0000256" key="16">
    <source>
        <dbReference type="PIRSR" id="PIRSR006337-3"/>
    </source>
</evidence>
<dbReference type="NCBIfam" id="TIGR02402">
    <property type="entry name" value="trehalose_TreZ"/>
    <property type="match status" value="1"/>
</dbReference>
<evidence type="ECO:0000256" key="3">
    <source>
        <dbReference type="ARBA" id="ARBA00008061"/>
    </source>
</evidence>
<evidence type="ECO:0000256" key="10">
    <source>
        <dbReference type="ARBA" id="ARBA00032057"/>
    </source>
</evidence>
<keyword evidence="9 14" id="KW-0326">Glycosidase</keyword>
<dbReference type="SUPFAM" id="SSF81296">
    <property type="entry name" value="E set domains"/>
    <property type="match status" value="1"/>
</dbReference>
<keyword evidence="8" id="KW-0119">Carbohydrate metabolism</keyword>
<keyword evidence="19" id="KW-1185">Reference proteome</keyword>
<evidence type="ECO:0000259" key="17">
    <source>
        <dbReference type="SMART" id="SM00642"/>
    </source>
</evidence>
<dbReference type="InterPro" id="IPR014756">
    <property type="entry name" value="Ig_E-set"/>
</dbReference>
<dbReference type="Gene3D" id="1.10.10.760">
    <property type="entry name" value="E-set domains of sugar-utilizing enzymes"/>
    <property type="match status" value="1"/>
</dbReference>
<feature type="active site" description="Nucleophile" evidence="15">
    <location>
        <position position="259"/>
    </location>
</feature>
<reference evidence="19" key="1">
    <citation type="submission" date="2018-02" db="EMBL/GenBank/DDBJ databases">
        <authorList>
            <person name="Moore K."/>
            <person name="Momper L."/>
        </authorList>
    </citation>
    <scope>NUCLEOTIDE SEQUENCE [LARGE SCALE GENOMIC DNA]</scope>
    <source>
        <strain evidence="19">ULC18</strain>
    </source>
</reference>
<dbReference type="GO" id="GO:0005992">
    <property type="term" value="P:trehalose biosynthetic process"/>
    <property type="evidence" value="ECO:0007669"/>
    <property type="project" value="UniProtKB-UniRule"/>
</dbReference>
<evidence type="ECO:0000256" key="12">
    <source>
        <dbReference type="ARBA" id="ARBA00034013"/>
    </source>
</evidence>
<evidence type="ECO:0000256" key="14">
    <source>
        <dbReference type="PIRNR" id="PIRNR006337"/>
    </source>
</evidence>
<evidence type="ECO:0000256" key="5">
    <source>
        <dbReference type="ARBA" id="ARBA00015938"/>
    </source>
</evidence>
<dbReference type="InterPro" id="IPR006047">
    <property type="entry name" value="GH13_cat_dom"/>
</dbReference>
<dbReference type="CDD" id="cd11325">
    <property type="entry name" value="AmyAc_GTHase"/>
    <property type="match status" value="1"/>
</dbReference>
<evidence type="ECO:0000256" key="13">
    <source>
        <dbReference type="NCBIfam" id="TIGR02402"/>
    </source>
</evidence>
<evidence type="ECO:0000313" key="18">
    <source>
        <dbReference type="EMBL" id="PSB23697.1"/>
    </source>
</evidence>
<dbReference type="EC" id="3.2.1.141" evidence="4 13"/>
<evidence type="ECO:0000256" key="8">
    <source>
        <dbReference type="ARBA" id="ARBA00023277"/>
    </source>
</evidence>
<evidence type="ECO:0000256" key="2">
    <source>
        <dbReference type="ARBA" id="ARBA00005199"/>
    </source>
</evidence>
<evidence type="ECO:0000256" key="9">
    <source>
        <dbReference type="ARBA" id="ARBA00023295"/>
    </source>
</evidence>
<protein>
    <recommendedName>
        <fullName evidence="5 13">Malto-oligosyltrehalose trehalohydrolase</fullName>
        <shortName evidence="14">MTHase</shortName>
        <ecNumber evidence="4 13">3.2.1.141</ecNumber>
    </recommendedName>
    <alternativeName>
        <fullName evidence="11 14">4-alpha-D-((1-&gt;4)-alpha-D-glucano)trehalose trehalohydrolase</fullName>
    </alternativeName>
    <alternativeName>
        <fullName evidence="10 14">Maltooligosyl trehalose trehalohydrolase</fullName>
    </alternativeName>
</protein>
<feature type="site" description="Transition state stabilizer" evidence="16">
    <location>
        <position position="390"/>
    </location>
</feature>
<gene>
    <name evidence="18" type="primary">treZ</name>
    <name evidence="18" type="ORF">C7B82_29640</name>
</gene>
<reference evidence="18 19" key="2">
    <citation type="submission" date="2018-03" db="EMBL/GenBank/DDBJ databases">
        <title>The ancient ancestry and fast evolution of plastids.</title>
        <authorList>
            <person name="Moore K.R."/>
            <person name="Magnabosco C."/>
            <person name="Momper L."/>
            <person name="Gold D.A."/>
            <person name="Bosak T."/>
            <person name="Fournier G.P."/>
        </authorList>
    </citation>
    <scope>NUCLEOTIDE SEQUENCE [LARGE SCALE GENOMIC DNA]</scope>
    <source>
        <strain evidence="18 19">ULC18</strain>
    </source>
</reference>
<dbReference type="OrthoDB" id="9800174at2"/>
<evidence type="ECO:0000256" key="11">
    <source>
        <dbReference type="ARBA" id="ARBA00033284"/>
    </source>
</evidence>
<dbReference type="GO" id="GO:0005737">
    <property type="term" value="C:cytoplasm"/>
    <property type="evidence" value="ECO:0007669"/>
    <property type="project" value="UniProtKB-SubCell"/>
</dbReference>
<comment type="catalytic activity">
    <reaction evidence="12 14">
        <text>hydrolysis of (1-&gt;4)-alpha-D-glucosidic linkage in 4-alpha-D-[(1-&gt;4)-alpha-D-glucanosyl]n trehalose to yield trehalose and (1-&gt;4)-alpha-D-glucan.</text>
        <dbReference type="EC" id="3.2.1.141"/>
    </reaction>
</comment>
<dbReference type="PANTHER" id="PTHR43651:SF11">
    <property type="entry name" value="MALTO-OLIGOSYLTREHALOSE TREHALOHYDROLASE"/>
    <property type="match status" value="1"/>
</dbReference>
<proteinExistence type="inferred from homology"/>
<dbReference type="InterPro" id="IPR013783">
    <property type="entry name" value="Ig-like_fold"/>
</dbReference>
<dbReference type="RefSeq" id="WP_106260805.1">
    <property type="nucleotide sequence ID" value="NZ_CAWNSW010000143.1"/>
</dbReference>
<comment type="similarity">
    <text evidence="3 14">Belongs to the glycosyl hydrolase 13 family.</text>
</comment>
<dbReference type="InterPro" id="IPR044901">
    <property type="entry name" value="Trehalose_TreZ_E-set_sf"/>
</dbReference>
<accession>A0A2T1DT72</accession>
<dbReference type="InterPro" id="IPR012768">
    <property type="entry name" value="Trehalose_TreZ"/>
</dbReference>
<dbReference type="UniPathway" id="UPA00299"/>
<dbReference type="SMART" id="SM00642">
    <property type="entry name" value="Aamy"/>
    <property type="match status" value="1"/>
</dbReference>
<name>A0A2T1DT72_9CYAN</name>
<dbReference type="InterPro" id="IPR017853">
    <property type="entry name" value="GH"/>
</dbReference>
<dbReference type="EMBL" id="PVWK01000159">
    <property type="protein sequence ID" value="PSB23697.1"/>
    <property type="molecule type" value="Genomic_DNA"/>
</dbReference>
<dbReference type="Proteomes" id="UP000239576">
    <property type="component" value="Unassembled WGS sequence"/>
</dbReference>
<comment type="subcellular location">
    <subcellularLocation>
        <location evidence="1 15">Cytoplasm</location>
    </subcellularLocation>
</comment>
<comment type="pathway">
    <text evidence="2 14">Glycan biosynthesis; trehalose biosynthesis.</text>
</comment>
<dbReference type="Gene3D" id="2.60.40.10">
    <property type="entry name" value="Immunoglobulins"/>
    <property type="match status" value="1"/>
</dbReference>
<evidence type="ECO:0000256" key="7">
    <source>
        <dbReference type="ARBA" id="ARBA00022801"/>
    </source>
</evidence>
<dbReference type="CDD" id="cd02853">
    <property type="entry name" value="E_set_MTHase_like_N"/>
    <property type="match status" value="1"/>
</dbReference>
<evidence type="ECO:0000256" key="4">
    <source>
        <dbReference type="ARBA" id="ARBA00012268"/>
    </source>
</evidence>
<dbReference type="SUPFAM" id="SSF51445">
    <property type="entry name" value="(Trans)glycosidases"/>
    <property type="match status" value="1"/>
</dbReference>
<dbReference type="Gene3D" id="3.20.20.80">
    <property type="entry name" value="Glycosidases"/>
    <property type="match status" value="1"/>
</dbReference>
<evidence type="ECO:0000256" key="1">
    <source>
        <dbReference type="ARBA" id="ARBA00004496"/>
    </source>
</evidence>